<name>A0A556QDI4_9BACT</name>
<reference evidence="2 3" key="1">
    <citation type="submission" date="2019-07" db="EMBL/GenBank/DDBJ databases">
        <title>Description of 53C-WASEF.</title>
        <authorList>
            <person name="Pitt A."/>
            <person name="Hahn M.W."/>
        </authorList>
    </citation>
    <scope>NUCLEOTIDE SEQUENCE [LARGE SCALE GENOMIC DNA]</scope>
    <source>
        <strain evidence="2 3">53C-WASEF</strain>
    </source>
</reference>
<dbReference type="OrthoDB" id="2221733at2"/>
<dbReference type="AlphaFoldDB" id="A0A556QDI4"/>
<dbReference type="Proteomes" id="UP000315648">
    <property type="component" value="Unassembled WGS sequence"/>
</dbReference>
<evidence type="ECO:0000313" key="3">
    <source>
        <dbReference type="Proteomes" id="UP000315648"/>
    </source>
</evidence>
<gene>
    <name evidence="2" type="ORF">FPL22_17415</name>
</gene>
<proteinExistence type="predicted"/>
<accession>A0A556QDI4</accession>
<feature type="transmembrane region" description="Helical" evidence="1">
    <location>
        <begin position="12"/>
        <end position="31"/>
    </location>
</feature>
<dbReference type="EMBL" id="VMBG01000005">
    <property type="protein sequence ID" value="TSJ74722.1"/>
    <property type="molecule type" value="Genomic_DNA"/>
</dbReference>
<evidence type="ECO:0000313" key="2">
    <source>
        <dbReference type="EMBL" id="TSJ74722.1"/>
    </source>
</evidence>
<organism evidence="2 3">
    <name type="scientific">Rariglobus hedericola</name>
    <dbReference type="NCBI Taxonomy" id="2597822"/>
    <lineage>
        <taxon>Bacteria</taxon>
        <taxon>Pseudomonadati</taxon>
        <taxon>Verrucomicrobiota</taxon>
        <taxon>Opitutia</taxon>
        <taxon>Opitutales</taxon>
        <taxon>Opitutaceae</taxon>
        <taxon>Rariglobus</taxon>
    </lineage>
</organism>
<dbReference type="RefSeq" id="WP_144354321.1">
    <property type="nucleotide sequence ID" value="NZ_CBCRVV010000028.1"/>
</dbReference>
<sequence>MIEWLNDNAGAVMALLTLVYVAATIALVVLANRQIASALTMERSRLRANLTWTVTIEQFSLFIKLANTGQTPATNIKISLDQNLKSVFGGKGEFPATKREVPIHFIEKGIQSLPASGSVDALVGFWERVEEAYPELIWTGSMSFTDVWGKQHTNPIILDATPYRDRITITKNGMHEIHTVLEKIERTLNHISTGYSKPLIRTIKEEDYTAQRLEEFTKARAALEAHNSGNNECNKVT</sequence>
<keyword evidence="3" id="KW-1185">Reference proteome</keyword>
<comment type="caution">
    <text evidence="2">The sequence shown here is derived from an EMBL/GenBank/DDBJ whole genome shotgun (WGS) entry which is preliminary data.</text>
</comment>
<keyword evidence="1" id="KW-0472">Membrane</keyword>
<keyword evidence="1" id="KW-0812">Transmembrane</keyword>
<protein>
    <submittedName>
        <fullName evidence="2">Uncharacterized protein</fullName>
    </submittedName>
</protein>
<evidence type="ECO:0000256" key="1">
    <source>
        <dbReference type="SAM" id="Phobius"/>
    </source>
</evidence>
<keyword evidence="1" id="KW-1133">Transmembrane helix</keyword>